<evidence type="ECO:0000256" key="2">
    <source>
        <dbReference type="ARBA" id="ARBA00009610"/>
    </source>
</evidence>
<dbReference type="UniPathway" id="UPA00196"/>
<protein>
    <recommendedName>
        <fullName evidence="3">Phosphatidylinositol N-acetylglucosaminyltransferase subunit H conserved domain-containing protein</fullName>
    </recommendedName>
</protein>
<gene>
    <name evidence="4" type="ORF">EJ02DRAFT_256263</name>
</gene>
<evidence type="ECO:0000313" key="5">
    <source>
        <dbReference type="Proteomes" id="UP000800038"/>
    </source>
</evidence>
<dbReference type="InterPro" id="IPR019328">
    <property type="entry name" value="PIGH-H_dom"/>
</dbReference>
<dbReference type="GO" id="GO:0000506">
    <property type="term" value="C:glycosylphosphatidylinositol-N-acetylglucosaminyltransferase (GPI-GnT) complex"/>
    <property type="evidence" value="ECO:0007669"/>
    <property type="project" value="InterPro"/>
</dbReference>
<dbReference type="Proteomes" id="UP000800038">
    <property type="component" value="Unassembled WGS sequence"/>
</dbReference>
<reference evidence="4" key="1">
    <citation type="journal article" date="2020" name="Stud. Mycol.">
        <title>101 Dothideomycetes genomes: a test case for predicting lifestyles and emergence of pathogens.</title>
        <authorList>
            <person name="Haridas S."/>
            <person name="Albert R."/>
            <person name="Binder M."/>
            <person name="Bloem J."/>
            <person name="Labutti K."/>
            <person name="Salamov A."/>
            <person name="Andreopoulos B."/>
            <person name="Baker S."/>
            <person name="Barry K."/>
            <person name="Bills G."/>
            <person name="Bluhm B."/>
            <person name="Cannon C."/>
            <person name="Castanera R."/>
            <person name="Culley D."/>
            <person name="Daum C."/>
            <person name="Ezra D."/>
            <person name="Gonzalez J."/>
            <person name="Henrissat B."/>
            <person name="Kuo A."/>
            <person name="Liang C."/>
            <person name="Lipzen A."/>
            <person name="Lutzoni F."/>
            <person name="Magnuson J."/>
            <person name="Mondo S."/>
            <person name="Nolan M."/>
            <person name="Ohm R."/>
            <person name="Pangilinan J."/>
            <person name="Park H.-J."/>
            <person name="Ramirez L."/>
            <person name="Alfaro M."/>
            <person name="Sun H."/>
            <person name="Tritt A."/>
            <person name="Yoshinaga Y."/>
            <person name="Zwiers L.-H."/>
            <person name="Turgeon B."/>
            <person name="Goodwin S."/>
            <person name="Spatafora J."/>
            <person name="Crous P."/>
            <person name="Grigoriev I."/>
        </authorList>
    </citation>
    <scope>NUCLEOTIDE SEQUENCE</scope>
    <source>
        <strain evidence="4">CBS 161.51</strain>
    </source>
</reference>
<dbReference type="PANTHER" id="PTHR15231">
    <property type="entry name" value="PHOSPHATIDYLINOSITOL N-ACETYLGLUCOSAMINYLTRANSFERASE SUBUNIT H"/>
    <property type="match status" value="1"/>
</dbReference>
<feature type="domain" description="Phosphatidylinositol N-acetylglucosaminyltransferase subunit H conserved" evidence="3">
    <location>
        <begin position="120"/>
        <end position="185"/>
    </location>
</feature>
<evidence type="ECO:0000313" key="4">
    <source>
        <dbReference type="EMBL" id="KAF1939495.1"/>
    </source>
</evidence>
<dbReference type="GO" id="GO:0006506">
    <property type="term" value="P:GPI anchor biosynthetic process"/>
    <property type="evidence" value="ECO:0007669"/>
    <property type="project" value="UniProtKB-UniPathway"/>
</dbReference>
<comment type="similarity">
    <text evidence="2">Belongs to the PIGH family.</text>
</comment>
<dbReference type="Pfam" id="PF10181">
    <property type="entry name" value="PIG-H"/>
    <property type="match status" value="1"/>
</dbReference>
<organism evidence="4 5">
    <name type="scientific">Clathrospora elynae</name>
    <dbReference type="NCBI Taxonomy" id="706981"/>
    <lineage>
        <taxon>Eukaryota</taxon>
        <taxon>Fungi</taxon>
        <taxon>Dikarya</taxon>
        <taxon>Ascomycota</taxon>
        <taxon>Pezizomycotina</taxon>
        <taxon>Dothideomycetes</taxon>
        <taxon>Pleosporomycetidae</taxon>
        <taxon>Pleosporales</taxon>
        <taxon>Diademaceae</taxon>
        <taxon>Clathrospora</taxon>
    </lineage>
</organism>
<dbReference type="AlphaFoldDB" id="A0A6A5SFS4"/>
<evidence type="ECO:0000256" key="1">
    <source>
        <dbReference type="ARBA" id="ARBA00004687"/>
    </source>
</evidence>
<name>A0A6A5SFS4_9PLEO</name>
<sequence>MSALLQRLTSPPAQTLRTLQPTSSTITYTVSTRHEPNALPAKLGYCVGILLRVLLGLSTVVLLWTKWRVTSERSTSALQWVGGIREAQLVKLAENCNWRYIGPSALGVLFLVFRRGYTESLTLLRGLGVQISTTSSTYLQTPTTRFIPTTSIQDVFINEAFKGFEVRFYLVIVVEGEGDVVVVFPTLLPRRGVLEVVWRGTRACLWEPGVQKSTAKSEGRARICS</sequence>
<evidence type="ECO:0000259" key="3">
    <source>
        <dbReference type="Pfam" id="PF10181"/>
    </source>
</evidence>
<dbReference type="EMBL" id="ML976080">
    <property type="protein sequence ID" value="KAF1939495.1"/>
    <property type="molecule type" value="Genomic_DNA"/>
</dbReference>
<accession>A0A6A5SFS4</accession>
<proteinExistence type="inferred from homology"/>
<dbReference type="OrthoDB" id="6256716at2759"/>
<dbReference type="InterPro" id="IPR044215">
    <property type="entry name" value="PIG-H"/>
</dbReference>
<dbReference type="PANTHER" id="PTHR15231:SF1">
    <property type="entry name" value="PHOSPHATIDYLINOSITOL N-ACETYLGLUCOSAMINYLTRANSFERASE SUBUNIT H"/>
    <property type="match status" value="1"/>
</dbReference>
<keyword evidence="5" id="KW-1185">Reference proteome</keyword>
<comment type="pathway">
    <text evidence="1">Glycolipid biosynthesis; glycosylphosphatidylinositol-anchor biosynthesis.</text>
</comment>